<dbReference type="EMBL" id="JAGKQQ010000001">
    <property type="protein sequence ID" value="MBP3958307.1"/>
    <property type="molecule type" value="Genomic_DNA"/>
</dbReference>
<evidence type="ECO:0000256" key="2">
    <source>
        <dbReference type="SAM" id="SignalP"/>
    </source>
</evidence>
<dbReference type="Proteomes" id="UP000676565">
    <property type="component" value="Unassembled WGS sequence"/>
</dbReference>
<evidence type="ECO:0000313" key="4">
    <source>
        <dbReference type="Proteomes" id="UP000676565"/>
    </source>
</evidence>
<proteinExistence type="predicted"/>
<feature type="chain" id="PRO_5046818201" evidence="2">
    <location>
        <begin position="23"/>
        <end position="143"/>
    </location>
</feature>
<accession>A0ABS5BX41</accession>
<feature type="region of interest" description="Disordered" evidence="1">
    <location>
        <begin position="24"/>
        <end position="60"/>
    </location>
</feature>
<comment type="caution">
    <text evidence="3">The sequence shown here is derived from an EMBL/GenBank/DDBJ whole genome shotgun (WGS) entry which is preliminary data.</text>
</comment>
<feature type="region of interest" description="Disordered" evidence="1">
    <location>
        <begin position="112"/>
        <end position="143"/>
    </location>
</feature>
<keyword evidence="2" id="KW-0732">Signal</keyword>
<name>A0ABS5BX41_9BACT</name>
<feature type="signal peptide" evidence="2">
    <location>
        <begin position="1"/>
        <end position="22"/>
    </location>
</feature>
<keyword evidence="4" id="KW-1185">Reference proteome</keyword>
<dbReference type="RefSeq" id="WP_210658163.1">
    <property type="nucleotide sequence ID" value="NZ_JAGKQQ010000001.1"/>
</dbReference>
<protein>
    <submittedName>
        <fullName evidence="3">Uncharacterized protein</fullName>
    </submittedName>
</protein>
<sequence length="143" mass="15327">MKTRYLIAVGAVLLAVVGATVAQQQTQPKPVPGSPDAAPPTAIRPERTLLPSPATDPLVVVGPAPRTLSAETKPESMTIEQLIDAVDGFREQKAELEKKERAYLKVLHRKAEKQKERIDGLGGDVPHLPPTLNPVPIAPSSSY</sequence>
<organism evidence="3 4">
    <name type="scientific">Gemmata palustris</name>
    <dbReference type="NCBI Taxonomy" id="2822762"/>
    <lineage>
        <taxon>Bacteria</taxon>
        <taxon>Pseudomonadati</taxon>
        <taxon>Planctomycetota</taxon>
        <taxon>Planctomycetia</taxon>
        <taxon>Gemmatales</taxon>
        <taxon>Gemmataceae</taxon>
        <taxon>Gemmata</taxon>
    </lineage>
</organism>
<evidence type="ECO:0000256" key="1">
    <source>
        <dbReference type="SAM" id="MobiDB-lite"/>
    </source>
</evidence>
<feature type="compositionally biased region" description="Pro residues" evidence="1">
    <location>
        <begin position="127"/>
        <end position="137"/>
    </location>
</feature>
<gene>
    <name evidence="3" type="ORF">J8F10_23920</name>
</gene>
<reference evidence="3 4" key="1">
    <citation type="submission" date="2021-04" db="EMBL/GenBank/DDBJ databases">
        <authorList>
            <person name="Ivanova A."/>
        </authorList>
    </citation>
    <scope>NUCLEOTIDE SEQUENCE [LARGE SCALE GENOMIC DNA]</scope>
    <source>
        <strain evidence="3 4">G18</strain>
    </source>
</reference>
<evidence type="ECO:0000313" key="3">
    <source>
        <dbReference type="EMBL" id="MBP3958307.1"/>
    </source>
</evidence>